<dbReference type="VEuPathDB" id="VectorBase:GBRI001974"/>
<keyword evidence="2" id="KW-1133">Transmembrane helix</keyword>
<dbReference type="AlphaFoldDB" id="A0A1A9W0J2"/>
<feature type="transmembrane region" description="Helical" evidence="2">
    <location>
        <begin position="6"/>
        <end position="22"/>
    </location>
</feature>
<organism evidence="3 4">
    <name type="scientific">Glossina brevipalpis</name>
    <dbReference type="NCBI Taxonomy" id="37001"/>
    <lineage>
        <taxon>Eukaryota</taxon>
        <taxon>Metazoa</taxon>
        <taxon>Ecdysozoa</taxon>
        <taxon>Arthropoda</taxon>
        <taxon>Hexapoda</taxon>
        <taxon>Insecta</taxon>
        <taxon>Pterygota</taxon>
        <taxon>Neoptera</taxon>
        <taxon>Endopterygota</taxon>
        <taxon>Diptera</taxon>
        <taxon>Brachycera</taxon>
        <taxon>Muscomorpha</taxon>
        <taxon>Hippoboscoidea</taxon>
        <taxon>Glossinidae</taxon>
        <taxon>Glossina</taxon>
    </lineage>
</organism>
<protein>
    <submittedName>
        <fullName evidence="3">Uncharacterized protein</fullName>
    </submittedName>
</protein>
<sequence>KKKTFIYFVVFFVCFISAKLILKIESKKAIKFIRTYRKRNIMCFEVNDEEEADKVKEKEEKEKDKDKDKVKQTEEEEEKEKEEAPNTDPYLKYANHDLGVLEEGVSFRIRGKIPNQASV</sequence>
<evidence type="ECO:0000313" key="4">
    <source>
        <dbReference type="Proteomes" id="UP000091820"/>
    </source>
</evidence>
<evidence type="ECO:0000313" key="3">
    <source>
        <dbReference type="EnsemblMetazoa" id="GBRI001974-PA"/>
    </source>
</evidence>
<dbReference type="Proteomes" id="UP000091820">
    <property type="component" value="Unassembled WGS sequence"/>
</dbReference>
<reference evidence="4" key="1">
    <citation type="submission" date="2014-03" db="EMBL/GenBank/DDBJ databases">
        <authorList>
            <person name="Aksoy S."/>
            <person name="Warren W."/>
            <person name="Wilson R.K."/>
        </authorList>
    </citation>
    <scope>NUCLEOTIDE SEQUENCE [LARGE SCALE GENOMIC DNA]</scope>
    <source>
        <strain evidence="4">IAEA</strain>
    </source>
</reference>
<keyword evidence="4" id="KW-1185">Reference proteome</keyword>
<reference evidence="3" key="2">
    <citation type="submission" date="2020-05" db="UniProtKB">
        <authorList>
            <consortium name="EnsemblMetazoa"/>
        </authorList>
    </citation>
    <scope>IDENTIFICATION</scope>
    <source>
        <strain evidence="3">IAEA</strain>
    </source>
</reference>
<evidence type="ECO:0000256" key="1">
    <source>
        <dbReference type="SAM" id="MobiDB-lite"/>
    </source>
</evidence>
<keyword evidence="2" id="KW-0472">Membrane</keyword>
<evidence type="ECO:0000256" key="2">
    <source>
        <dbReference type="SAM" id="Phobius"/>
    </source>
</evidence>
<proteinExistence type="predicted"/>
<accession>A0A1A9W0J2</accession>
<feature type="compositionally biased region" description="Basic and acidic residues" evidence="1">
    <location>
        <begin position="53"/>
        <end position="73"/>
    </location>
</feature>
<name>A0A1A9W0J2_9MUSC</name>
<keyword evidence="2" id="KW-0812">Transmembrane</keyword>
<feature type="region of interest" description="Disordered" evidence="1">
    <location>
        <begin position="49"/>
        <end position="91"/>
    </location>
</feature>
<dbReference type="EnsemblMetazoa" id="GBRI001974-RA">
    <property type="protein sequence ID" value="GBRI001974-PA"/>
    <property type="gene ID" value="GBRI001974"/>
</dbReference>